<reference evidence="1" key="1">
    <citation type="submission" date="2021-06" db="EMBL/GenBank/DDBJ databases">
        <title>Description of novel taxa of the family Lachnospiraceae.</title>
        <authorList>
            <person name="Chaplin A.V."/>
            <person name="Sokolova S.R."/>
            <person name="Pikina A.P."/>
            <person name="Korzhanova M."/>
            <person name="Belova V."/>
            <person name="Korostin D."/>
            <person name="Efimov B.A."/>
        </authorList>
    </citation>
    <scope>NUCLEOTIDE SEQUENCE</scope>
    <source>
        <strain evidence="1">ASD5720</strain>
    </source>
</reference>
<dbReference type="EMBL" id="JAHQCW010000056">
    <property type="protein sequence ID" value="MBU9739331.1"/>
    <property type="molecule type" value="Genomic_DNA"/>
</dbReference>
<dbReference type="Proteomes" id="UP000712157">
    <property type="component" value="Unassembled WGS sequence"/>
</dbReference>
<sequence length="133" mass="14555">MPYVTKEYYDNTFHGEPVDAADFPGLQARAEEIIEEMCMYRIRPEVMDTYGSDIQERIKKAVCAQIEYLDVNGGSDMDNGSDLQSAGLGKFSYTKSSSAIGSTQQSIYAPRAARLLAPTGLLYRGGGCYAANT</sequence>
<keyword evidence="2" id="KW-1185">Reference proteome</keyword>
<evidence type="ECO:0000313" key="1">
    <source>
        <dbReference type="EMBL" id="MBU9739331.1"/>
    </source>
</evidence>
<dbReference type="RefSeq" id="WP_238723210.1">
    <property type="nucleotide sequence ID" value="NZ_JAHQCW010000056.1"/>
</dbReference>
<dbReference type="AlphaFoldDB" id="A0A949K3C3"/>
<name>A0A949K3C3_9FIRM</name>
<organism evidence="1 2">
    <name type="scientific">Diplocloster agilis</name>
    <dbReference type="NCBI Taxonomy" id="2850323"/>
    <lineage>
        <taxon>Bacteria</taxon>
        <taxon>Bacillati</taxon>
        <taxon>Bacillota</taxon>
        <taxon>Clostridia</taxon>
        <taxon>Lachnospirales</taxon>
        <taxon>Lachnospiraceae</taxon>
        <taxon>Diplocloster</taxon>
    </lineage>
</organism>
<evidence type="ECO:0000313" key="2">
    <source>
        <dbReference type="Proteomes" id="UP000712157"/>
    </source>
</evidence>
<comment type="caution">
    <text evidence="1">The sequence shown here is derived from an EMBL/GenBank/DDBJ whole genome shotgun (WGS) entry which is preliminary data.</text>
</comment>
<proteinExistence type="predicted"/>
<accession>A0A949K3C3</accession>
<gene>
    <name evidence="1" type="ORF">KTH89_22620</name>
</gene>
<protein>
    <submittedName>
        <fullName evidence="1">Uncharacterized protein</fullName>
    </submittedName>
</protein>